<sequence>MAKLFIHVKNANSVGFISDKLKIAMLGAAMVLFFINIFGVYSFYLKSQEILTITCVLGIISLLVAIIVFSCYYKDIYISHENENPMSEAQRDELKGKYDISVHDYYTSFPLPYETTFGPGFYCTLVAAVLSFIVLCVAWWLDLVNFLKERKFEKSQAA</sequence>
<protein>
    <submittedName>
        <fullName evidence="2">Uncharacterized protein</fullName>
    </submittedName>
</protein>
<name>A0AC34G8I0_9BILA</name>
<dbReference type="WBParaSite" id="ES5_v2.g26014.t1">
    <property type="protein sequence ID" value="ES5_v2.g26014.t1"/>
    <property type="gene ID" value="ES5_v2.g26014"/>
</dbReference>
<accession>A0AC34G8I0</accession>
<organism evidence="1 2">
    <name type="scientific">Panagrolaimus sp. ES5</name>
    <dbReference type="NCBI Taxonomy" id="591445"/>
    <lineage>
        <taxon>Eukaryota</taxon>
        <taxon>Metazoa</taxon>
        <taxon>Ecdysozoa</taxon>
        <taxon>Nematoda</taxon>
        <taxon>Chromadorea</taxon>
        <taxon>Rhabditida</taxon>
        <taxon>Tylenchina</taxon>
        <taxon>Panagrolaimomorpha</taxon>
        <taxon>Panagrolaimoidea</taxon>
        <taxon>Panagrolaimidae</taxon>
        <taxon>Panagrolaimus</taxon>
    </lineage>
</organism>
<evidence type="ECO:0000313" key="1">
    <source>
        <dbReference type="Proteomes" id="UP000887579"/>
    </source>
</evidence>
<reference evidence="2" key="1">
    <citation type="submission" date="2022-11" db="UniProtKB">
        <authorList>
            <consortium name="WormBaseParasite"/>
        </authorList>
    </citation>
    <scope>IDENTIFICATION</scope>
</reference>
<proteinExistence type="predicted"/>
<dbReference type="Proteomes" id="UP000887579">
    <property type="component" value="Unplaced"/>
</dbReference>
<evidence type="ECO:0000313" key="2">
    <source>
        <dbReference type="WBParaSite" id="ES5_v2.g26014.t1"/>
    </source>
</evidence>